<dbReference type="RefSeq" id="WP_225550827.1">
    <property type="nucleotide sequence ID" value="NZ_JADEYP010000001.1"/>
</dbReference>
<keyword evidence="3" id="KW-1185">Reference proteome</keyword>
<evidence type="ECO:0000256" key="1">
    <source>
        <dbReference type="SAM" id="SignalP"/>
    </source>
</evidence>
<sequence length="108" mass="12356">MKRFLYIILSMYLLSLTVIPCSDSIVSMCQNQIEDTHAHDNPNSADNHDNCSPFCVCNCCKVYGVSQLLGDYFPNSDLKYIQSENYPIFDFPICHNDSLDVWQPPQLV</sequence>
<feature type="signal peptide" evidence="1">
    <location>
        <begin position="1"/>
        <end position="20"/>
    </location>
</feature>
<organism evidence="2 3">
    <name type="scientific">Sphingobacterium bovistauri</name>
    <dbReference type="NCBI Taxonomy" id="2781959"/>
    <lineage>
        <taxon>Bacteria</taxon>
        <taxon>Pseudomonadati</taxon>
        <taxon>Bacteroidota</taxon>
        <taxon>Sphingobacteriia</taxon>
        <taxon>Sphingobacteriales</taxon>
        <taxon>Sphingobacteriaceae</taxon>
        <taxon>Sphingobacterium</taxon>
    </lineage>
</organism>
<dbReference type="EMBL" id="JADEYP010000001">
    <property type="protein sequence ID" value="MCA5003540.1"/>
    <property type="molecule type" value="Genomic_DNA"/>
</dbReference>
<keyword evidence="1" id="KW-0732">Signal</keyword>
<evidence type="ECO:0000313" key="2">
    <source>
        <dbReference type="EMBL" id="MCA5003540.1"/>
    </source>
</evidence>
<name>A0ABS7Z047_9SPHI</name>
<gene>
    <name evidence="2" type="ORF">IPZ78_00080</name>
</gene>
<feature type="chain" id="PRO_5046151400" evidence="1">
    <location>
        <begin position="21"/>
        <end position="108"/>
    </location>
</feature>
<reference evidence="2" key="1">
    <citation type="submission" date="2020-10" db="EMBL/GenBank/DDBJ databases">
        <authorList>
            <person name="Lu T."/>
            <person name="Wang Q."/>
            <person name="Han X."/>
        </authorList>
    </citation>
    <scope>NUCLEOTIDE SEQUENCE</scope>
    <source>
        <strain evidence="2">WQ 366</strain>
    </source>
</reference>
<comment type="caution">
    <text evidence="2">The sequence shown here is derived from an EMBL/GenBank/DDBJ whole genome shotgun (WGS) entry which is preliminary data.</text>
</comment>
<dbReference type="Pfam" id="PF20365">
    <property type="entry name" value="DUF6660"/>
    <property type="match status" value="1"/>
</dbReference>
<dbReference type="Proteomes" id="UP001165302">
    <property type="component" value="Unassembled WGS sequence"/>
</dbReference>
<accession>A0ABS7Z047</accession>
<proteinExistence type="predicted"/>
<protein>
    <submittedName>
        <fullName evidence="2">Uncharacterized protein</fullName>
    </submittedName>
</protein>
<dbReference type="InterPro" id="IPR046601">
    <property type="entry name" value="DUF6660"/>
</dbReference>
<evidence type="ECO:0000313" key="3">
    <source>
        <dbReference type="Proteomes" id="UP001165302"/>
    </source>
</evidence>